<name>A0A0K2JIG4_SPIKU</name>
<dbReference type="OrthoDB" id="390850at2"/>
<reference evidence="1 2" key="1">
    <citation type="journal article" date="2015" name="Genome Announc.">
        <title>Complete Genome Sequence of Spiroplasma kunkelii Strain CR2-3x, Causal Agent of Corn Stunt Disease in Zea mays L.</title>
        <authorList>
            <person name="Davis R.E."/>
            <person name="Shao J."/>
            <person name="Dally E.L."/>
            <person name="Zhao Y."/>
            <person name="Gasparich G.E."/>
            <person name="Gaynor B.J."/>
            <person name="Athey J.C."/>
            <person name="Harrison N.A."/>
            <person name="Donofrio N."/>
        </authorList>
    </citation>
    <scope>NUCLEOTIDE SEQUENCE [LARGE SCALE GENOMIC DNA]</scope>
    <source>
        <strain evidence="1 2">CR2-3x</strain>
    </source>
</reference>
<dbReference type="AlphaFoldDB" id="A0A0K2JIG4"/>
<dbReference type="PATRIC" id="fig|273035.7.peg.1872"/>
<evidence type="ECO:0000313" key="1">
    <source>
        <dbReference type="EMBL" id="ALA98374.1"/>
    </source>
</evidence>
<sequence length="110" mass="12977">MNRYLESLKLKVNISTYALIIYEDLFGSYGELLNKLEKDKYEFSFILKLLFSFSKAADENQFKDFKEFCQKITFKEITENVNEINNLIMEFVGASVNDKNLQEYGELTKK</sequence>
<proteinExistence type="predicted"/>
<keyword evidence="2" id="KW-1185">Reference proteome</keyword>
<dbReference type="RefSeq" id="WP_053391409.1">
    <property type="nucleotide sequence ID" value="NZ_CP010899.1"/>
</dbReference>
<dbReference type="EMBL" id="CP010899">
    <property type="protein sequence ID" value="ALA98374.1"/>
    <property type="molecule type" value="Genomic_DNA"/>
</dbReference>
<organism evidence="1 2">
    <name type="scientific">Spiroplasma kunkelii CR2-3x</name>
    <dbReference type="NCBI Taxonomy" id="273035"/>
    <lineage>
        <taxon>Bacteria</taxon>
        <taxon>Bacillati</taxon>
        <taxon>Mycoplasmatota</taxon>
        <taxon>Mollicutes</taxon>
        <taxon>Entomoplasmatales</taxon>
        <taxon>Spiroplasmataceae</taxon>
        <taxon>Spiroplasma</taxon>
    </lineage>
</organism>
<dbReference type="STRING" id="273035.SKUN_001516"/>
<dbReference type="Proteomes" id="UP000062963">
    <property type="component" value="Chromosome"/>
</dbReference>
<evidence type="ECO:0000313" key="2">
    <source>
        <dbReference type="Proteomes" id="UP000062963"/>
    </source>
</evidence>
<dbReference type="KEGG" id="skn:SKUN_001516"/>
<gene>
    <name evidence="1" type="ORF">SKUN_001516</name>
</gene>
<accession>A0A0K2JIG4</accession>
<protein>
    <submittedName>
        <fullName evidence="1">Uncharacterized protein</fullName>
    </submittedName>
</protein>